<dbReference type="Proteomes" id="UP000438429">
    <property type="component" value="Unassembled WGS sequence"/>
</dbReference>
<feature type="compositionally biased region" description="Basic and acidic residues" evidence="1">
    <location>
        <begin position="81"/>
        <end position="93"/>
    </location>
</feature>
<sequence length="93" mass="10012">MTRPASVVHLVTVEMTTGQKPRAECTEIFPSVVHGRVVGASDRTSTHHLTFPNISADQSPAHPPTPADERTSGRISPSSRLADEAEETLRALI</sequence>
<name>A0A6A4RNF2_SCOMX</name>
<protein>
    <submittedName>
        <fullName evidence="2">Uncharacterized protein</fullName>
    </submittedName>
</protein>
<evidence type="ECO:0000313" key="3">
    <source>
        <dbReference type="Proteomes" id="UP000438429"/>
    </source>
</evidence>
<feature type="region of interest" description="Disordered" evidence="1">
    <location>
        <begin position="47"/>
        <end position="93"/>
    </location>
</feature>
<comment type="caution">
    <text evidence="2">The sequence shown here is derived from an EMBL/GenBank/DDBJ whole genome shotgun (WGS) entry which is preliminary data.</text>
</comment>
<evidence type="ECO:0000256" key="1">
    <source>
        <dbReference type="SAM" id="MobiDB-lite"/>
    </source>
</evidence>
<accession>A0A6A4RNF2</accession>
<proteinExistence type="predicted"/>
<dbReference type="AlphaFoldDB" id="A0A6A4RNF2"/>
<evidence type="ECO:0000313" key="2">
    <source>
        <dbReference type="EMBL" id="KAF0021698.1"/>
    </source>
</evidence>
<reference evidence="2 3" key="1">
    <citation type="submission" date="2019-06" db="EMBL/GenBank/DDBJ databases">
        <title>Draft genomes of female and male turbot (Scophthalmus maximus).</title>
        <authorList>
            <person name="Xu H."/>
            <person name="Xu X.-W."/>
            <person name="Shao C."/>
            <person name="Chen S."/>
        </authorList>
    </citation>
    <scope>NUCLEOTIDE SEQUENCE [LARGE SCALE GENOMIC DNA]</scope>
    <source>
        <strain evidence="2">Ysfricsl-2016a</strain>
        <tissue evidence="2">Blood</tissue>
    </source>
</reference>
<organism evidence="2 3">
    <name type="scientific">Scophthalmus maximus</name>
    <name type="common">Turbot</name>
    <name type="synonym">Psetta maxima</name>
    <dbReference type="NCBI Taxonomy" id="52904"/>
    <lineage>
        <taxon>Eukaryota</taxon>
        <taxon>Metazoa</taxon>
        <taxon>Chordata</taxon>
        <taxon>Craniata</taxon>
        <taxon>Vertebrata</taxon>
        <taxon>Euteleostomi</taxon>
        <taxon>Actinopterygii</taxon>
        <taxon>Neopterygii</taxon>
        <taxon>Teleostei</taxon>
        <taxon>Neoteleostei</taxon>
        <taxon>Acanthomorphata</taxon>
        <taxon>Carangaria</taxon>
        <taxon>Pleuronectiformes</taxon>
        <taxon>Pleuronectoidei</taxon>
        <taxon>Scophthalmidae</taxon>
        <taxon>Scophthalmus</taxon>
    </lineage>
</organism>
<gene>
    <name evidence="2" type="ORF">F2P81_026049</name>
</gene>
<dbReference type="EMBL" id="VEVO01002968">
    <property type="protein sequence ID" value="KAF0021698.1"/>
    <property type="molecule type" value="Genomic_DNA"/>
</dbReference>